<proteinExistence type="inferred from homology"/>
<dbReference type="GO" id="GO:0004553">
    <property type="term" value="F:hydrolase activity, hydrolyzing O-glycosyl compounds"/>
    <property type="evidence" value="ECO:0007669"/>
    <property type="project" value="InterPro"/>
</dbReference>
<keyword evidence="3 5" id="KW-0378">Hydrolase</keyword>
<keyword evidence="7" id="KW-1185">Reference proteome</keyword>
<dbReference type="PANTHER" id="PTHR43301:SF3">
    <property type="entry name" value="ARABINAN ENDO-1,5-ALPHA-L-ARABINOSIDASE A-RELATED"/>
    <property type="match status" value="1"/>
</dbReference>
<evidence type="ECO:0000256" key="4">
    <source>
        <dbReference type="ARBA" id="ARBA00023295"/>
    </source>
</evidence>
<dbReference type="CDD" id="cd08983">
    <property type="entry name" value="GH43_Bt3655-like"/>
    <property type="match status" value="1"/>
</dbReference>
<comment type="pathway">
    <text evidence="1">Glycan metabolism; L-arabinan degradation.</text>
</comment>
<dbReference type="InterPro" id="IPR050727">
    <property type="entry name" value="GH43_arabinanases"/>
</dbReference>
<keyword evidence="6" id="KW-0858">Xylan degradation</keyword>
<name>A0A0T5VWI8_9SPHI</name>
<dbReference type="Proteomes" id="UP000051950">
    <property type="component" value="Unassembled WGS sequence"/>
</dbReference>
<dbReference type="Pfam" id="PF04616">
    <property type="entry name" value="Glyco_hydro_43"/>
    <property type="match status" value="1"/>
</dbReference>
<dbReference type="InterPro" id="IPR006710">
    <property type="entry name" value="Glyco_hydro_43"/>
</dbReference>
<keyword evidence="4 5" id="KW-0326">Glycosidase</keyword>
<organism evidence="6 7">
    <name type="scientific">Pedobacter ginsenosidimutans</name>
    <dbReference type="NCBI Taxonomy" id="687842"/>
    <lineage>
        <taxon>Bacteria</taxon>
        <taxon>Pseudomonadati</taxon>
        <taxon>Bacteroidota</taxon>
        <taxon>Sphingobacteriia</taxon>
        <taxon>Sphingobacteriales</taxon>
        <taxon>Sphingobacteriaceae</taxon>
        <taxon>Pedobacter</taxon>
    </lineage>
</organism>
<dbReference type="Gene3D" id="2.115.10.20">
    <property type="entry name" value="Glycosyl hydrolase domain, family 43"/>
    <property type="match status" value="1"/>
</dbReference>
<dbReference type="InterPro" id="IPR023296">
    <property type="entry name" value="Glyco_hydro_beta-prop_sf"/>
</dbReference>
<evidence type="ECO:0000256" key="5">
    <source>
        <dbReference type="RuleBase" id="RU361187"/>
    </source>
</evidence>
<dbReference type="OrthoDB" id="9803461at2"/>
<reference evidence="6 7" key="1">
    <citation type="submission" date="2015-11" db="EMBL/GenBank/DDBJ databases">
        <title>Sequence of Pedobacter ginsenosidimutans.</title>
        <authorList>
            <person name="Carson E."/>
            <person name="Keyser V."/>
            <person name="Newman J."/>
            <person name="Miller J."/>
        </authorList>
    </citation>
    <scope>NUCLEOTIDE SEQUENCE [LARGE SCALE GENOMIC DNA]</scope>
    <source>
        <strain evidence="6 7">KACC 14530</strain>
    </source>
</reference>
<dbReference type="AlphaFoldDB" id="A0A0T5VWI8"/>
<sequence length="294" mass="33641">MSEDAVNWYALNGNKPILSLDQVALSGGIRDPHIMRKVDNKGFLMVATDMNTVKNGWSQNNGIVMSSSHNLLTWKHHAIDLSKTYPESFSKVKWVWAPQTIYDPSTGKYLVYFTIRFKDDQRLDFYCAYAKEDFSGFEDVPKLMFSAKFGAIDGDIIFKDGIYHFFYKGNTKDSLGKEVKNGIQQATSKSLSGPWTEDFKYLDVYSDKKVVVEGSSIFKLNNSGTYILMYDLYTNLRYEYQTSKDLYNFSKTAESFEKNFNPRHGAVMGISKKEMKMLKKKWPVSPSGLSTKTN</sequence>
<evidence type="ECO:0000313" key="6">
    <source>
        <dbReference type="EMBL" id="KRT18203.1"/>
    </source>
</evidence>
<evidence type="ECO:0000313" key="7">
    <source>
        <dbReference type="Proteomes" id="UP000051950"/>
    </source>
</evidence>
<dbReference type="EMBL" id="LMZQ01000001">
    <property type="protein sequence ID" value="KRT18203.1"/>
    <property type="molecule type" value="Genomic_DNA"/>
</dbReference>
<gene>
    <name evidence="6" type="ORF">ASU31_00645</name>
</gene>
<dbReference type="STRING" id="687842.ASU31_00645"/>
<keyword evidence="6" id="KW-0624">Polysaccharide degradation</keyword>
<evidence type="ECO:0000256" key="3">
    <source>
        <dbReference type="ARBA" id="ARBA00022801"/>
    </source>
</evidence>
<accession>A0A0T5VWI8</accession>
<dbReference type="GO" id="GO:0045493">
    <property type="term" value="P:xylan catabolic process"/>
    <property type="evidence" value="ECO:0007669"/>
    <property type="project" value="UniProtKB-KW"/>
</dbReference>
<comment type="caution">
    <text evidence="6">The sequence shown here is derived from an EMBL/GenBank/DDBJ whole genome shotgun (WGS) entry which is preliminary data.</text>
</comment>
<evidence type="ECO:0000256" key="2">
    <source>
        <dbReference type="ARBA" id="ARBA00009865"/>
    </source>
</evidence>
<dbReference type="PANTHER" id="PTHR43301">
    <property type="entry name" value="ARABINAN ENDO-1,5-ALPHA-L-ARABINOSIDASE"/>
    <property type="match status" value="1"/>
</dbReference>
<keyword evidence="6" id="KW-0119">Carbohydrate metabolism</keyword>
<comment type="similarity">
    <text evidence="2 5">Belongs to the glycosyl hydrolase 43 family.</text>
</comment>
<evidence type="ECO:0000256" key="1">
    <source>
        <dbReference type="ARBA" id="ARBA00004834"/>
    </source>
</evidence>
<protein>
    <submittedName>
        <fullName evidence="6">1,4-beta-xylanase</fullName>
    </submittedName>
</protein>
<dbReference type="SUPFAM" id="SSF75005">
    <property type="entry name" value="Arabinanase/levansucrase/invertase"/>
    <property type="match status" value="1"/>
</dbReference>